<evidence type="ECO:0000256" key="5">
    <source>
        <dbReference type="PROSITE-ProRule" id="PRU10141"/>
    </source>
</evidence>
<feature type="region of interest" description="Disordered" evidence="6">
    <location>
        <begin position="1305"/>
        <end position="1364"/>
    </location>
</feature>
<dbReference type="Proteomes" id="UP001165090">
    <property type="component" value="Unassembled WGS sequence"/>
</dbReference>
<feature type="compositionally biased region" description="Low complexity" evidence="6">
    <location>
        <begin position="952"/>
        <end position="968"/>
    </location>
</feature>
<dbReference type="InterPro" id="IPR011009">
    <property type="entry name" value="Kinase-like_dom_sf"/>
</dbReference>
<name>A0ABQ5RPG7_9CHLO</name>
<feature type="region of interest" description="Disordered" evidence="6">
    <location>
        <begin position="506"/>
        <end position="534"/>
    </location>
</feature>
<keyword evidence="2 5" id="KW-0547">Nucleotide-binding</keyword>
<dbReference type="PANTHER" id="PTHR44329">
    <property type="entry name" value="SERINE/THREONINE-PROTEIN KINASE TNNI3K-RELATED"/>
    <property type="match status" value="1"/>
</dbReference>
<dbReference type="InterPro" id="IPR017441">
    <property type="entry name" value="Protein_kinase_ATP_BS"/>
</dbReference>
<dbReference type="InterPro" id="IPR051681">
    <property type="entry name" value="Ser/Thr_Kinases-Pseudokinases"/>
</dbReference>
<organism evidence="8 9">
    <name type="scientific">Volvox africanus</name>
    <dbReference type="NCBI Taxonomy" id="51714"/>
    <lineage>
        <taxon>Eukaryota</taxon>
        <taxon>Viridiplantae</taxon>
        <taxon>Chlorophyta</taxon>
        <taxon>core chlorophytes</taxon>
        <taxon>Chlorophyceae</taxon>
        <taxon>CS clade</taxon>
        <taxon>Chlamydomonadales</taxon>
        <taxon>Volvocaceae</taxon>
        <taxon>Volvox</taxon>
    </lineage>
</organism>
<evidence type="ECO:0000256" key="2">
    <source>
        <dbReference type="ARBA" id="ARBA00022741"/>
    </source>
</evidence>
<accession>A0ABQ5RPG7</accession>
<evidence type="ECO:0000256" key="4">
    <source>
        <dbReference type="ARBA" id="ARBA00022840"/>
    </source>
</evidence>
<evidence type="ECO:0000313" key="8">
    <source>
        <dbReference type="EMBL" id="GLI59409.1"/>
    </source>
</evidence>
<dbReference type="PROSITE" id="PS00108">
    <property type="entry name" value="PROTEIN_KINASE_ST"/>
    <property type="match status" value="1"/>
</dbReference>
<keyword evidence="1" id="KW-0808">Transferase</keyword>
<keyword evidence="3" id="KW-0418">Kinase</keyword>
<feature type="region of interest" description="Disordered" evidence="6">
    <location>
        <begin position="952"/>
        <end position="980"/>
    </location>
</feature>
<evidence type="ECO:0000256" key="1">
    <source>
        <dbReference type="ARBA" id="ARBA00022679"/>
    </source>
</evidence>
<dbReference type="PANTHER" id="PTHR44329:SF214">
    <property type="entry name" value="PROTEIN KINASE DOMAIN-CONTAINING PROTEIN"/>
    <property type="match status" value="1"/>
</dbReference>
<proteinExistence type="predicted"/>
<protein>
    <recommendedName>
        <fullName evidence="7">Protein kinase domain-containing protein</fullName>
    </recommendedName>
</protein>
<dbReference type="InterPro" id="IPR000719">
    <property type="entry name" value="Prot_kinase_dom"/>
</dbReference>
<reference evidence="8 9" key="1">
    <citation type="journal article" date="2023" name="IScience">
        <title>Expanded male sex-determining region conserved during the evolution of homothallism in the green alga Volvox.</title>
        <authorList>
            <person name="Yamamoto K."/>
            <person name="Matsuzaki R."/>
            <person name="Mahakham W."/>
            <person name="Heman W."/>
            <person name="Sekimoto H."/>
            <person name="Kawachi M."/>
            <person name="Minakuchi Y."/>
            <person name="Toyoda A."/>
            <person name="Nozaki H."/>
        </authorList>
    </citation>
    <scope>NUCLEOTIDE SEQUENCE [LARGE SCALE GENOMIC DNA]</scope>
    <source>
        <strain evidence="8 9">NIES-4468</strain>
    </source>
</reference>
<evidence type="ECO:0000256" key="3">
    <source>
        <dbReference type="ARBA" id="ARBA00022777"/>
    </source>
</evidence>
<dbReference type="Gene3D" id="3.30.200.20">
    <property type="entry name" value="Phosphorylase Kinase, domain 1"/>
    <property type="match status" value="1"/>
</dbReference>
<dbReference type="PROSITE" id="PS00107">
    <property type="entry name" value="PROTEIN_KINASE_ATP"/>
    <property type="match status" value="1"/>
</dbReference>
<dbReference type="PROSITE" id="PS50011">
    <property type="entry name" value="PROTEIN_KINASE_DOM"/>
    <property type="match status" value="1"/>
</dbReference>
<dbReference type="SMART" id="SM00220">
    <property type="entry name" value="S_TKc"/>
    <property type="match status" value="1"/>
</dbReference>
<dbReference type="InterPro" id="IPR008271">
    <property type="entry name" value="Ser/Thr_kinase_AS"/>
</dbReference>
<sequence>MPGIFCCFGNNINNDAPTARGSNGSRDVTHAALENATTFPVNFSTKPDVAKEALEYSGPPSNPPRVPSPTVSPNLPVASLLADGRAGELAQGVLQGIDVQRKINLLQGHWWTRVEGALELIAKTYSAASVSVWILDDSSESFVALLSKGPMRQAVQPGHAVHLGSEYDANSPSSLASLWETKAPLAYNVAAHSSNSSAASLSDRAAFPADWKLLYNAHHFTDFLALPILASPLSGTDKPSPTSIPSGSAGVLMGTSGGGITSGGGHTVAVAATNGSEDGSGSSGQQVVGAVTLYLSRPDRVTEQPPTIFNTTLEQELVVLALASVLFSSGPEPVRQICELVLAVHSALGSGELAAAVAMGLTARLQHLFAVAPASLLALVPPKQVSAIVFRDQTVMQEAAGGVMDTMAGYSSSQTLPLLHPALASVAGGGGASGVAAPYSGSHSHGGAGLRVQYRAAGIHVGNADASAAAPIERSPSLLGTGLRGDGNAAGGAGAGVTVAAITTTTTTNNNNNSTTGPDGSGGGGAGSAASRPCMPNSRSMGVLAGHNPSGLFSCRLDRTPSRYKALVFPLSHTLLQVVLQQRQEKKPQGRAGQNGSGGSGLSAAGGARQTSALRDLCMAAAAAAAAVSPSGATHGGWIVGDCNEHLHAVHSPSRDIYVMARVNGRRPHSLMLATAELWMPGGQGEGGGPDGGGGNSSNSSTTHIALYLAFQERLPRPLLELVLADVQLIMRRLLAPLIRHRFETSLAEEWSALAGAANNQPSPGGPVLRITSSISASQARHVPPQGLLLSSMTPSLLGETSAGALGAPSTPPPIAEAHSNTWLTRTGGAGTSAQLMLPGLGGNGAASLASPNELDLEGLSAGEALQQMSVLVSSYMDTLQALQGQLMASDRVTESLRREDLPHLQLLEVLGHGGGGVVFRGKLHALEVAVKVFEVPGDLATAAGLPQHNTAAGAGAASAGGVTGNAAPSSTGNDGKQAAWPAVGDRRVLQRSALELAVTASLSHPHIIQVYSLYTNMVLVKQKPPKQGTSGVQLMELSAVTALSRTDEGIPCSALCMEYCDMGTLAHAIDQHRFMTVTPLGTRRPALKAICTTLLEVALALRHLHARNLAHCDLKPANVLLKSSRRDSRGFTCKLADFGYVSVLKSAVPGGRPTILPEEACGTVTHMAPETFIKGQPLDFSVDTFSFGILMWELYMCARPYSDVAEDQIAQRVTLKGLRPTFPSDTPRSYGALARQCWSQDPNERPSASEIVAAIENMLQIMNTQLPTIPPHKPKTPAAAVVPAQQMSGASFDRGHVEVVLEKPMPAMPRTRGSLNGGMVQLGPPQTQSPLGRVPLSPPVPPPDYGKGPGTGHDASQPAEEAS</sequence>
<feature type="region of interest" description="Disordered" evidence="6">
    <location>
        <begin position="800"/>
        <end position="819"/>
    </location>
</feature>
<dbReference type="Gene3D" id="1.10.510.10">
    <property type="entry name" value="Transferase(Phosphotransferase) domain 1"/>
    <property type="match status" value="1"/>
</dbReference>
<feature type="compositionally biased region" description="Low complexity" evidence="6">
    <location>
        <begin position="506"/>
        <end position="518"/>
    </location>
</feature>
<feature type="domain" description="Protein kinase" evidence="7">
    <location>
        <begin position="905"/>
        <end position="1260"/>
    </location>
</feature>
<evidence type="ECO:0000256" key="6">
    <source>
        <dbReference type="SAM" id="MobiDB-lite"/>
    </source>
</evidence>
<keyword evidence="9" id="KW-1185">Reference proteome</keyword>
<gene>
    <name evidence="8" type="ORF">VaNZ11_001292</name>
</gene>
<dbReference type="Pfam" id="PF00069">
    <property type="entry name" value="Pkinase"/>
    <property type="match status" value="1"/>
</dbReference>
<feature type="binding site" evidence="5">
    <location>
        <position position="932"/>
    </location>
    <ligand>
        <name>ATP</name>
        <dbReference type="ChEBI" id="CHEBI:30616"/>
    </ligand>
</feature>
<feature type="region of interest" description="Disordered" evidence="6">
    <location>
        <begin position="582"/>
        <end position="606"/>
    </location>
</feature>
<evidence type="ECO:0000259" key="7">
    <source>
        <dbReference type="PROSITE" id="PS50011"/>
    </source>
</evidence>
<comment type="caution">
    <text evidence="8">The sequence shown here is derived from an EMBL/GenBank/DDBJ whole genome shotgun (WGS) entry which is preliminary data.</text>
</comment>
<evidence type="ECO:0000313" key="9">
    <source>
        <dbReference type="Proteomes" id="UP001165090"/>
    </source>
</evidence>
<dbReference type="EMBL" id="BSDZ01000004">
    <property type="protein sequence ID" value="GLI59409.1"/>
    <property type="molecule type" value="Genomic_DNA"/>
</dbReference>
<keyword evidence="4 5" id="KW-0067">ATP-binding</keyword>
<dbReference type="SUPFAM" id="SSF56112">
    <property type="entry name" value="Protein kinase-like (PK-like)"/>
    <property type="match status" value="1"/>
</dbReference>